<keyword evidence="2" id="KW-0813">Transport</keyword>
<reference evidence="11" key="1">
    <citation type="submission" date="2021-05" db="EMBL/GenBank/DDBJ databases">
        <authorList>
            <person name="Pietrasiak N."/>
            <person name="Ward R."/>
            <person name="Stajich J.E."/>
            <person name="Kurbessoian T."/>
        </authorList>
    </citation>
    <scope>NUCLEOTIDE SEQUENCE</scope>
    <source>
        <strain evidence="11">GSE-TBD4-15B</strain>
    </source>
</reference>
<feature type="transmembrane region" description="Helical" evidence="9">
    <location>
        <begin position="31"/>
        <end position="50"/>
    </location>
</feature>
<feature type="transmembrane region" description="Helical" evidence="9">
    <location>
        <begin position="186"/>
        <end position="207"/>
    </location>
</feature>
<dbReference type="GO" id="GO:0015297">
    <property type="term" value="F:antiporter activity"/>
    <property type="evidence" value="ECO:0007669"/>
    <property type="project" value="UniProtKB-KW"/>
</dbReference>
<evidence type="ECO:0000256" key="7">
    <source>
        <dbReference type="ARBA" id="ARBA00023136"/>
    </source>
</evidence>
<evidence type="ECO:0000256" key="1">
    <source>
        <dbReference type="ARBA" id="ARBA00004651"/>
    </source>
</evidence>
<dbReference type="PANTHER" id="PTHR33451">
    <property type="entry name" value="MALATE-2H(+)/NA(+)-LACTATE ANTIPORTER"/>
    <property type="match status" value="1"/>
</dbReference>
<comment type="subcellular location">
    <subcellularLocation>
        <location evidence="1">Cell membrane</location>
        <topology evidence="1">Multi-pass membrane protein</topology>
    </subcellularLocation>
</comment>
<keyword evidence="5 9" id="KW-0812">Transmembrane</keyword>
<dbReference type="GO" id="GO:0005886">
    <property type="term" value="C:plasma membrane"/>
    <property type="evidence" value="ECO:0007669"/>
    <property type="project" value="UniProtKB-SubCell"/>
</dbReference>
<dbReference type="InterPro" id="IPR018461">
    <property type="entry name" value="Na/H_Antiport_NhaC-like_C"/>
</dbReference>
<reference evidence="11" key="2">
    <citation type="journal article" date="2022" name="Microbiol. Resour. Announc.">
        <title>Metagenome Sequencing to Explore Phylogenomics of Terrestrial Cyanobacteria.</title>
        <authorList>
            <person name="Ward R.D."/>
            <person name="Stajich J.E."/>
            <person name="Johansen J.R."/>
            <person name="Huntemann M."/>
            <person name="Clum A."/>
            <person name="Foster B."/>
            <person name="Foster B."/>
            <person name="Roux S."/>
            <person name="Palaniappan K."/>
            <person name="Varghese N."/>
            <person name="Mukherjee S."/>
            <person name="Reddy T.B.K."/>
            <person name="Daum C."/>
            <person name="Copeland A."/>
            <person name="Chen I.A."/>
            <person name="Ivanova N.N."/>
            <person name="Kyrpides N.C."/>
            <person name="Shapiro N."/>
            <person name="Eloe-Fadrosh E.A."/>
            <person name="Pietrasiak N."/>
        </authorList>
    </citation>
    <scope>NUCLEOTIDE SEQUENCE</scope>
    <source>
        <strain evidence="11">GSE-TBD4-15B</strain>
    </source>
</reference>
<evidence type="ECO:0000256" key="4">
    <source>
        <dbReference type="ARBA" id="ARBA00022475"/>
    </source>
</evidence>
<evidence type="ECO:0000256" key="6">
    <source>
        <dbReference type="ARBA" id="ARBA00022989"/>
    </source>
</evidence>
<keyword evidence="7 9" id="KW-0472">Membrane</keyword>
<keyword evidence="3" id="KW-0050">Antiport</keyword>
<dbReference type="EMBL" id="JAHHHV010000074">
    <property type="protein sequence ID" value="MBW4467189.1"/>
    <property type="molecule type" value="Genomic_DNA"/>
</dbReference>
<feature type="transmembrane region" description="Helical" evidence="9">
    <location>
        <begin position="347"/>
        <end position="367"/>
    </location>
</feature>
<keyword evidence="4" id="KW-1003">Cell membrane</keyword>
<evidence type="ECO:0000313" key="11">
    <source>
        <dbReference type="EMBL" id="MBW4467189.1"/>
    </source>
</evidence>
<sequence>MNIGLALLGSVTVLLLCTITSVYIAYPLLLILLLFIGICLHKGFSIWALWQMCCRGSQKALPVFTILTLIGAVTATWMAAGTVPAIVYYGIQLIQPQWFILAAFLLTSLVSLLIGTSFGAASTIGLAMMIMAKGSSVNPDLIAGAVIAGAYLGEQRSPMSSSAHLVAAITQTDLYGNIKRMVQTGLWPLIVSCGIYLGLSLLYPMQARDQSLSIALQQLFELNAVVLLPAGVIIVLALLRVEAKYSMLLSIVAAIGLAVFYQQDSLEQVLQFAIFGFRLESDSPIQTILRGGGILPMLKVCGTVLISTSLAGILAGTGLLKTSFKRLVRADYLEQSPSTAQRFSNTALIGALAAAFGCTQTIGILLTEDLVQQNYKQSEQLALDLENTVVVLSPLIPWNIAGLVPATVLMTDWQFIPYACYLYLIPVLVWLQLRTLAQKPKGYCSGK</sequence>
<comment type="similarity">
    <text evidence="8">Belongs to the NhaC Na(+)/H(+) (TC 2.A.35) antiporter family.</text>
</comment>
<accession>A0A951U5S7</accession>
<evidence type="ECO:0000259" key="10">
    <source>
        <dbReference type="Pfam" id="PF03553"/>
    </source>
</evidence>
<dbReference type="PANTHER" id="PTHR33451:SF3">
    <property type="entry name" value="MALATE-2H(+)_NA(+)-LACTATE ANTIPORTER"/>
    <property type="match status" value="1"/>
</dbReference>
<dbReference type="Pfam" id="PF03553">
    <property type="entry name" value="Na_H_antiporter"/>
    <property type="match status" value="1"/>
</dbReference>
<evidence type="ECO:0000313" key="12">
    <source>
        <dbReference type="Proteomes" id="UP000707356"/>
    </source>
</evidence>
<feature type="transmembrane region" description="Helical" evidence="9">
    <location>
        <begin position="62"/>
        <end position="91"/>
    </location>
</feature>
<name>A0A951U5S7_9CYAN</name>
<feature type="transmembrane region" description="Helical" evidence="9">
    <location>
        <begin position="97"/>
        <end position="130"/>
    </location>
</feature>
<keyword evidence="6 9" id="KW-1133">Transmembrane helix</keyword>
<feature type="transmembrane region" description="Helical" evidence="9">
    <location>
        <begin position="300"/>
        <end position="320"/>
    </location>
</feature>
<evidence type="ECO:0000256" key="2">
    <source>
        <dbReference type="ARBA" id="ARBA00022448"/>
    </source>
</evidence>
<dbReference type="AlphaFoldDB" id="A0A951U5S7"/>
<dbReference type="Proteomes" id="UP000707356">
    <property type="component" value="Unassembled WGS sequence"/>
</dbReference>
<dbReference type="InterPro" id="IPR052180">
    <property type="entry name" value="NhaC_Na-H+_Antiporter"/>
</dbReference>
<feature type="transmembrane region" description="Helical" evidence="9">
    <location>
        <begin position="219"/>
        <end position="239"/>
    </location>
</feature>
<gene>
    <name evidence="11" type="ORF">KME07_17320</name>
</gene>
<organism evidence="11 12">
    <name type="scientific">Pegethrix bostrychoides GSE-TBD4-15B</name>
    <dbReference type="NCBI Taxonomy" id="2839662"/>
    <lineage>
        <taxon>Bacteria</taxon>
        <taxon>Bacillati</taxon>
        <taxon>Cyanobacteriota</taxon>
        <taxon>Cyanophyceae</taxon>
        <taxon>Oculatellales</taxon>
        <taxon>Oculatellaceae</taxon>
        <taxon>Pegethrix</taxon>
    </lineage>
</organism>
<evidence type="ECO:0000256" key="9">
    <source>
        <dbReference type="SAM" id="Phobius"/>
    </source>
</evidence>
<protein>
    <submittedName>
        <fullName evidence="11">Na+/H+ antiporter NhaC family protein</fullName>
    </submittedName>
</protein>
<comment type="caution">
    <text evidence="11">The sequence shown here is derived from an EMBL/GenBank/DDBJ whole genome shotgun (WGS) entry which is preliminary data.</text>
</comment>
<feature type="transmembrane region" description="Helical" evidence="9">
    <location>
        <begin position="245"/>
        <end position="261"/>
    </location>
</feature>
<feature type="domain" description="Na+/H+ antiporter NhaC-like C-terminal" evidence="10">
    <location>
        <begin position="149"/>
        <end position="427"/>
    </location>
</feature>
<proteinExistence type="inferred from homology"/>
<feature type="transmembrane region" description="Helical" evidence="9">
    <location>
        <begin position="415"/>
        <end position="433"/>
    </location>
</feature>
<evidence type="ECO:0000256" key="8">
    <source>
        <dbReference type="ARBA" id="ARBA00038435"/>
    </source>
</evidence>
<evidence type="ECO:0000256" key="3">
    <source>
        <dbReference type="ARBA" id="ARBA00022449"/>
    </source>
</evidence>
<evidence type="ECO:0000256" key="5">
    <source>
        <dbReference type="ARBA" id="ARBA00022692"/>
    </source>
</evidence>